<dbReference type="GO" id="GO:0005694">
    <property type="term" value="C:chromosome"/>
    <property type="evidence" value="ECO:0007669"/>
    <property type="project" value="UniProtKB-SubCell"/>
</dbReference>
<keyword evidence="3" id="KW-0158">Chromosome</keyword>
<organism evidence="6 8">
    <name type="scientific">Medicago truncatula</name>
    <name type="common">Barrel medic</name>
    <name type="synonym">Medicago tribuloides</name>
    <dbReference type="NCBI Taxonomy" id="3880"/>
    <lineage>
        <taxon>Eukaryota</taxon>
        <taxon>Viridiplantae</taxon>
        <taxon>Streptophyta</taxon>
        <taxon>Embryophyta</taxon>
        <taxon>Tracheophyta</taxon>
        <taxon>Spermatophyta</taxon>
        <taxon>Magnoliopsida</taxon>
        <taxon>eudicotyledons</taxon>
        <taxon>Gunneridae</taxon>
        <taxon>Pentapetalae</taxon>
        <taxon>rosids</taxon>
        <taxon>fabids</taxon>
        <taxon>Fabales</taxon>
        <taxon>Fabaceae</taxon>
        <taxon>Papilionoideae</taxon>
        <taxon>50 kb inversion clade</taxon>
        <taxon>NPAAA clade</taxon>
        <taxon>Hologalegina</taxon>
        <taxon>IRL clade</taxon>
        <taxon>Trifolieae</taxon>
        <taxon>Medicago</taxon>
    </lineage>
</organism>
<dbReference type="STRING" id="3880.G7IS31"/>
<evidence type="ECO:0000256" key="5">
    <source>
        <dbReference type="ARBA" id="ARBA00023242"/>
    </source>
</evidence>
<protein>
    <submittedName>
        <fullName evidence="6 7">Uncharacterized protein</fullName>
    </submittedName>
</protein>
<keyword evidence="4" id="KW-0238">DNA-binding</keyword>
<proteinExistence type="predicted"/>
<reference evidence="7" key="3">
    <citation type="submission" date="2015-04" db="UniProtKB">
        <authorList>
            <consortium name="EnsemblPlants"/>
        </authorList>
    </citation>
    <scope>IDENTIFICATION</scope>
    <source>
        <strain evidence="7">cv. Jemalong A17</strain>
    </source>
</reference>
<evidence type="ECO:0000256" key="2">
    <source>
        <dbReference type="ARBA" id="ARBA00004286"/>
    </source>
</evidence>
<evidence type="ECO:0000313" key="6">
    <source>
        <dbReference type="EMBL" id="AES67811.1"/>
    </source>
</evidence>
<dbReference type="InterPro" id="IPR009057">
    <property type="entry name" value="Homeodomain-like_sf"/>
</dbReference>
<gene>
    <name evidence="6" type="ordered locus">MTR_2g099600</name>
</gene>
<dbReference type="CDD" id="cd11660">
    <property type="entry name" value="SANT_TRF"/>
    <property type="match status" value="1"/>
</dbReference>
<dbReference type="PANTHER" id="PTHR46267">
    <property type="entry name" value="SINGLE MYB HISTONE 4"/>
    <property type="match status" value="1"/>
</dbReference>
<dbReference type="HOGENOM" id="CLU_2430371_0_0_1"/>
<evidence type="ECO:0000256" key="1">
    <source>
        <dbReference type="ARBA" id="ARBA00004123"/>
    </source>
</evidence>
<dbReference type="EMBL" id="CM001218">
    <property type="protein sequence ID" value="AES67811.1"/>
    <property type="molecule type" value="Genomic_DNA"/>
</dbReference>
<dbReference type="InterPro" id="IPR044597">
    <property type="entry name" value="SMH1-6"/>
</dbReference>
<evidence type="ECO:0000313" key="7">
    <source>
        <dbReference type="EnsemblPlants" id="AES67811"/>
    </source>
</evidence>
<evidence type="ECO:0000256" key="3">
    <source>
        <dbReference type="ARBA" id="ARBA00022454"/>
    </source>
</evidence>
<dbReference type="Gene3D" id="1.10.10.60">
    <property type="entry name" value="Homeodomain-like"/>
    <property type="match status" value="1"/>
</dbReference>
<evidence type="ECO:0000313" key="8">
    <source>
        <dbReference type="Proteomes" id="UP000002051"/>
    </source>
</evidence>
<dbReference type="GO" id="GO:0005634">
    <property type="term" value="C:nucleus"/>
    <property type="evidence" value="ECO:0007669"/>
    <property type="project" value="UniProtKB-SubCell"/>
</dbReference>
<comment type="subcellular location">
    <subcellularLocation>
        <location evidence="2">Chromosome</location>
    </subcellularLocation>
    <subcellularLocation>
        <location evidence="1">Nucleus</location>
    </subcellularLocation>
</comment>
<dbReference type="PaxDb" id="3880-AES67811"/>
<dbReference type="SUPFAM" id="SSF46689">
    <property type="entry name" value="Homeodomain-like"/>
    <property type="match status" value="1"/>
</dbReference>
<reference evidence="6 8" key="1">
    <citation type="journal article" date="2011" name="Nature">
        <title>The Medicago genome provides insight into the evolution of rhizobial symbioses.</title>
        <authorList>
            <person name="Young N.D."/>
            <person name="Debelle F."/>
            <person name="Oldroyd G.E."/>
            <person name="Geurts R."/>
            <person name="Cannon S.B."/>
            <person name="Udvardi M.K."/>
            <person name="Benedito V.A."/>
            <person name="Mayer K.F."/>
            <person name="Gouzy J."/>
            <person name="Schoof H."/>
            <person name="Van de Peer Y."/>
            <person name="Proost S."/>
            <person name="Cook D.R."/>
            <person name="Meyers B.C."/>
            <person name="Spannagl M."/>
            <person name="Cheung F."/>
            <person name="De Mita S."/>
            <person name="Krishnakumar V."/>
            <person name="Gundlach H."/>
            <person name="Zhou S."/>
            <person name="Mudge J."/>
            <person name="Bharti A.K."/>
            <person name="Murray J.D."/>
            <person name="Naoumkina M.A."/>
            <person name="Rosen B."/>
            <person name="Silverstein K.A."/>
            <person name="Tang H."/>
            <person name="Rombauts S."/>
            <person name="Zhao P.X."/>
            <person name="Zhou P."/>
            <person name="Barbe V."/>
            <person name="Bardou P."/>
            <person name="Bechner M."/>
            <person name="Bellec A."/>
            <person name="Berger A."/>
            <person name="Berges H."/>
            <person name="Bidwell S."/>
            <person name="Bisseling T."/>
            <person name="Choisne N."/>
            <person name="Couloux A."/>
            <person name="Denny R."/>
            <person name="Deshpande S."/>
            <person name="Dai X."/>
            <person name="Doyle J.J."/>
            <person name="Dudez A.M."/>
            <person name="Farmer A.D."/>
            <person name="Fouteau S."/>
            <person name="Franken C."/>
            <person name="Gibelin C."/>
            <person name="Gish J."/>
            <person name="Goldstein S."/>
            <person name="Gonzalez A.J."/>
            <person name="Green P.J."/>
            <person name="Hallab A."/>
            <person name="Hartog M."/>
            <person name="Hua A."/>
            <person name="Humphray S.J."/>
            <person name="Jeong D.H."/>
            <person name="Jing Y."/>
            <person name="Jocker A."/>
            <person name="Kenton S.M."/>
            <person name="Kim D.J."/>
            <person name="Klee K."/>
            <person name="Lai H."/>
            <person name="Lang C."/>
            <person name="Lin S."/>
            <person name="Macmil S.L."/>
            <person name="Magdelenat G."/>
            <person name="Matthews L."/>
            <person name="McCorrison J."/>
            <person name="Monaghan E.L."/>
            <person name="Mun J.H."/>
            <person name="Najar F.Z."/>
            <person name="Nicholson C."/>
            <person name="Noirot C."/>
            <person name="O'Bleness M."/>
            <person name="Paule C.R."/>
            <person name="Poulain J."/>
            <person name="Prion F."/>
            <person name="Qin B."/>
            <person name="Qu C."/>
            <person name="Retzel E.F."/>
            <person name="Riddle C."/>
            <person name="Sallet E."/>
            <person name="Samain S."/>
            <person name="Samson N."/>
            <person name="Sanders I."/>
            <person name="Saurat O."/>
            <person name="Scarpelli C."/>
            <person name="Schiex T."/>
            <person name="Segurens B."/>
            <person name="Severin A.J."/>
            <person name="Sherrier D.J."/>
            <person name="Shi R."/>
            <person name="Sims S."/>
            <person name="Singer S.R."/>
            <person name="Sinharoy S."/>
            <person name="Sterck L."/>
            <person name="Viollet A."/>
            <person name="Wang B.B."/>
            <person name="Wang K."/>
            <person name="Wang M."/>
            <person name="Wang X."/>
            <person name="Warfsmann J."/>
            <person name="Weissenbach J."/>
            <person name="White D.D."/>
            <person name="White J.D."/>
            <person name="Wiley G.B."/>
            <person name="Wincker P."/>
            <person name="Xing Y."/>
            <person name="Yang L."/>
            <person name="Yao Z."/>
            <person name="Ying F."/>
            <person name="Zhai J."/>
            <person name="Zhou L."/>
            <person name="Zuber A."/>
            <person name="Denarie J."/>
            <person name="Dixon R.A."/>
            <person name="May G.D."/>
            <person name="Schwartz D.C."/>
            <person name="Rogers J."/>
            <person name="Quetier F."/>
            <person name="Town C.D."/>
            <person name="Roe B.A."/>
        </authorList>
    </citation>
    <scope>NUCLEOTIDE SEQUENCE [LARGE SCALE GENOMIC DNA]</scope>
    <source>
        <strain evidence="6">A17</strain>
        <strain evidence="7 8">cv. Jemalong A17</strain>
    </source>
</reference>
<dbReference type="EnsemblPlants" id="AES67811">
    <property type="protein sequence ID" value="AES67811"/>
    <property type="gene ID" value="MTR_2g099600"/>
</dbReference>
<dbReference type="PANTHER" id="PTHR46267:SF15">
    <property type="entry name" value="WINGED HELIX-TURN-HELIX TRANSCRIPTION REPRESSOR DNA-BINDING PROTEIN-RELATED"/>
    <property type="match status" value="1"/>
</dbReference>
<evidence type="ECO:0000256" key="4">
    <source>
        <dbReference type="ARBA" id="ARBA00023125"/>
    </source>
</evidence>
<accession>G7IS31</accession>
<dbReference type="GO" id="GO:0003691">
    <property type="term" value="F:double-stranded telomeric DNA binding"/>
    <property type="evidence" value="ECO:0007669"/>
    <property type="project" value="InterPro"/>
</dbReference>
<dbReference type="AlphaFoldDB" id="G7IS31"/>
<name>G7IS31_MEDTR</name>
<keyword evidence="8" id="KW-1185">Reference proteome</keyword>
<keyword evidence="5" id="KW-0539">Nucleus</keyword>
<dbReference type="Proteomes" id="UP000002051">
    <property type="component" value="Chromosome 2"/>
</dbReference>
<sequence>MGNQKWTSETEEALQKGVKKYGVGKWADILKDPEINMAEFNFQGQIICSLSCCFFGQCNAASSHVVPVLALVNATLQSVTTAEQNQAQILF</sequence>
<reference evidence="6 8" key="2">
    <citation type="journal article" date="2014" name="BMC Genomics">
        <title>An improved genome release (version Mt4.0) for the model legume Medicago truncatula.</title>
        <authorList>
            <person name="Tang H."/>
            <person name="Krishnakumar V."/>
            <person name="Bidwell S."/>
            <person name="Rosen B."/>
            <person name="Chan A."/>
            <person name="Zhou S."/>
            <person name="Gentzbittel L."/>
            <person name="Childs K.L."/>
            <person name="Yandell M."/>
            <person name="Gundlach H."/>
            <person name="Mayer K.F."/>
            <person name="Schwartz D.C."/>
            <person name="Town C.D."/>
        </authorList>
    </citation>
    <scope>GENOME REANNOTATION</scope>
    <source>
        <strain evidence="7 8">cv. Jemalong A17</strain>
    </source>
</reference>